<name>M3A593_9PROT</name>
<dbReference type="STRING" id="1244869.H261_20547"/>
<dbReference type="PROSITE" id="PS51898">
    <property type="entry name" value="TYR_RECOMBINASE"/>
    <property type="match status" value="1"/>
</dbReference>
<dbReference type="GO" id="GO:0003677">
    <property type="term" value="F:DNA binding"/>
    <property type="evidence" value="ECO:0007669"/>
    <property type="project" value="UniProtKB-UniRule"/>
</dbReference>
<dbReference type="PANTHER" id="PTHR30349:SF94">
    <property type="entry name" value="INTEGRASE_RECOMBINASE HI_1414-RELATED"/>
    <property type="match status" value="1"/>
</dbReference>
<evidence type="ECO:0000256" key="1">
    <source>
        <dbReference type="ARBA" id="ARBA00022908"/>
    </source>
</evidence>
<reference evidence="7 8" key="1">
    <citation type="journal article" date="2014" name="Genome Announc.">
        <title>Draft Genome Sequence of Magnetospirillum sp. Strain SO-1, a Freshwater Magnetotactic Bacterium Isolated from the Ol'khovka River, Russia.</title>
        <authorList>
            <person name="Grouzdev D.S."/>
            <person name="Dziuba M.V."/>
            <person name="Sukhacheva M.S."/>
            <person name="Mardanov A.V."/>
            <person name="Beletskiy A.V."/>
            <person name="Kuznetsov B.B."/>
            <person name="Skryabin K.G."/>
        </authorList>
    </citation>
    <scope>NUCLEOTIDE SEQUENCE [LARGE SCALE GENOMIC DNA]</scope>
    <source>
        <strain evidence="7 8">SO-1</strain>
    </source>
</reference>
<feature type="domain" description="Core-binding (CB)" evidence="6">
    <location>
        <begin position="64"/>
        <end position="143"/>
    </location>
</feature>
<dbReference type="InterPro" id="IPR010998">
    <property type="entry name" value="Integrase_recombinase_N"/>
</dbReference>
<protein>
    <recommendedName>
        <fullName evidence="9">Integrase</fullName>
    </recommendedName>
</protein>
<dbReference type="Gene3D" id="1.10.443.10">
    <property type="entry name" value="Intergrase catalytic core"/>
    <property type="match status" value="1"/>
</dbReference>
<evidence type="ECO:0000259" key="6">
    <source>
        <dbReference type="PROSITE" id="PS51900"/>
    </source>
</evidence>
<dbReference type="GO" id="GO:0006310">
    <property type="term" value="P:DNA recombination"/>
    <property type="evidence" value="ECO:0007669"/>
    <property type="project" value="UniProtKB-KW"/>
</dbReference>
<evidence type="ECO:0000256" key="3">
    <source>
        <dbReference type="ARBA" id="ARBA00023172"/>
    </source>
</evidence>
<comment type="caution">
    <text evidence="7">The sequence shown here is derived from an EMBL/GenBank/DDBJ whole genome shotgun (WGS) entry which is preliminary data.</text>
</comment>
<gene>
    <name evidence="7" type="ORF">H261_20547</name>
</gene>
<dbReference type="Pfam" id="PF00589">
    <property type="entry name" value="Phage_integrase"/>
    <property type="match status" value="1"/>
</dbReference>
<dbReference type="AlphaFoldDB" id="M3A593"/>
<dbReference type="InterPro" id="IPR050090">
    <property type="entry name" value="Tyrosine_recombinase_XerCD"/>
</dbReference>
<dbReference type="InterPro" id="IPR011010">
    <property type="entry name" value="DNA_brk_join_enz"/>
</dbReference>
<keyword evidence="8" id="KW-1185">Reference proteome</keyword>
<evidence type="ECO:0000313" key="8">
    <source>
        <dbReference type="Proteomes" id="UP000011744"/>
    </source>
</evidence>
<feature type="domain" description="Tyr recombinase" evidence="5">
    <location>
        <begin position="166"/>
        <end position="334"/>
    </location>
</feature>
<organism evidence="7 8">
    <name type="scientific">Paramagnetospirillum caucaseum</name>
    <dbReference type="NCBI Taxonomy" id="1244869"/>
    <lineage>
        <taxon>Bacteria</taxon>
        <taxon>Pseudomonadati</taxon>
        <taxon>Pseudomonadota</taxon>
        <taxon>Alphaproteobacteria</taxon>
        <taxon>Rhodospirillales</taxon>
        <taxon>Magnetospirillaceae</taxon>
        <taxon>Paramagnetospirillum</taxon>
    </lineage>
</organism>
<dbReference type="InterPro" id="IPR044068">
    <property type="entry name" value="CB"/>
</dbReference>
<dbReference type="GO" id="GO:0015074">
    <property type="term" value="P:DNA integration"/>
    <property type="evidence" value="ECO:0007669"/>
    <property type="project" value="UniProtKB-KW"/>
</dbReference>
<dbReference type="InterPro" id="IPR013762">
    <property type="entry name" value="Integrase-like_cat_sf"/>
</dbReference>
<dbReference type="PROSITE" id="PS51900">
    <property type="entry name" value="CB"/>
    <property type="match status" value="1"/>
</dbReference>
<dbReference type="EMBL" id="AONQ01000088">
    <property type="protein sequence ID" value="EME68008.1"/>
    <property type="molecule type" value="Genomic_DNA"/>
</dbReference>
<evidence type="ECO:0000256" key="2">
    <source>
        <dbReference type="ARBA" id="ARBA00023125"/>
    </source>
</evidence>
<dbReference type="eggNOG" id="COG0582">
    <property type="taxonomic scope" value="Bacteria"/>
</dbReference>
<dbReference type="Proteomes" id="UP000011744">
    <property type="component" value="Unassembled WGS sequence"/>
</dbReference>
<proteinExistence type="predicted"/>
<dbReference type="OrthoDB" id="9814722at2"/>
<keyword evidence="1" id="KW-0229">DNA integration</keyword>
<dbReference type="Gene3D" id="1.10.150.130">
    <property type="match status" value="1"/>
</dbReference>
<dbReference type="SUPFAM" id="SSF56349">
    <property type="entry name" value="DNA breaking-rejoining enzymes"/>
    <property type="match status" value="1"/>
</dbReference>
<dbReference type="PANTHER" id="PTHR30349">
    <property type="entry name" value="PHAGE INTEGRASE-RELATED"/>
    <property type="match status" value="1"/>
</dbReference>
<keyword evidence="2 4" id="KW-0238">DNA-binding</keyword>
<sequence length="334" mass="36726">MAPLGGSRAESRAAPPHLRVVRRRGQGASATFETKARAEAWARQMEADIDAGRFQAGRVEADRTTLAEALERYLREVVPRKKGVKQSAGIVRAWLKTPLAKRPLTAIRSADLAAWRDERLKEVGPQTVLHHLNLLSHVYNTAADEWGLESLQNPVARMKKPAMPKGRDRRLVDDEEGRLLAACDASESVWLGPMVRLALATAMRQGELVGLTWADVDLQGRKILLRETKNGEARTVPLSTAALAVLQSWAGNNAGRLFPVQTGRAVSHAFAKACGKAGVDGLTFHDLRHEATSRLFEGTDLRDIEIASITGHKSMEILKRYAHMRAAHLVDRLG</sequence>
<evidence type="ECO:0008006" key="9">
    <source>
        <dbReference type="Google" id="ProtNLM"/>
    </source>
</evidence>
<accession>M3A593</accession>
<dbReference type="CDD" id="cd00796">
    <property type="entry name" value="INT_Rci_Hp1_C"/>
    <property type="match status" value="1"/>
</dbReference>
<keyword evidence="3" id="KW-0233">DNA recombination</keyword>
<evidence type="ECO:0000259" key="5">
    <source>
        <dbReference type="PROSITE" id="PS51898"/>
    </source>
</evidence>
<dbReference type="InterPro" id="IPR002104">
    <property type="entry name" value="Integrase_catalytic"/>
</dbReference>
<evidence type="ECO:0000256" key="4">
    <source>
        <dbReference type="PROSITE-ProRule" id="PRU01248"/>
    </source>
</evidence>
<evidence type="ECO:0000313" key="7">
    <source>
        <dbReference type="EMBL" id="EME68008.1"/>
    </source>
</evidence>